<dbReference type="Gene3D" id="3.60.21.70">
    <property type="entry name" value="PhoD-like phosphatase"/>
    <property type="match status" value="1"/>
</dbReference>
<dbReference type="RefSeq" id="WP_325064928.1">
    <property type="nucleotide sequence ID" value="NZ_JACHKZ010000011.1"/>
</dbReference>
<dbReference type="EC" id="3.1.3.1" evidence="4"/>
<dbReference type="SUPFAM" id="SSF56300">
    <property type="entry name" value="Metallo-dependent phosphatases"/>
    <property type="match status" value="1"/>
</dbReference>
<dbReference type="Proteomes" id="UP000562492">
    <property type="component" value="Unassembled WGS sequence"/>
</dbReference>
<comment type="caution">
    <text evidence="4">The sequence shown here is derived from an EMBL/GenBank/DDBJ whole genome shotgun (WGS) entry which is preliminary data.</text>
</comment>
<gene>
    <name evidence="4" type="ORF">HNP33_002192</name>
</gene>
<evidence type="ECO:0000313" key="5">
    <source>
        <dbReference type="Proteomes" id="UP000562492"/>
    </source>
</evidence>
<dbReference type="PANTHER" id="PTHR43606:SF2">
    <property type="entry name" value="ALKALINE PHOSPHATASE FAMILY PROTEIN (AFU_ORTHOLOGUE AFUA_5G03860)"/>
    <property type="match status" value="1"/>
</dbReference>
<keyword evidence="1" id="KW-0732">Signal</keyword>
<dbReference type="InterPro" id="IPR038607">
    <property type="entry name" value="PhoD-like_sf"/>
</dbReference>
<sequence length="547" mass="60952">MHQAQSSIPANISRRQWLQWLATTSLGGMSLASHAALATAAWPVSEQLFGLGIASGEPASDSVVLWTRLLPSPRMPLLGPQSVQWEIAHDEQFQHVVQKGEALATTDWGHSVHVLARGLAPDRWYHYRFHCNGQTSTTGRTRTTPVDGAPVQRMRLVFASCQRWEHGYYAAWRHARADDPDLVVFLGDYIYEYASPKADASDAKTQSQLSKLARLQPLAYPRSLQDYRDRYALHKSDPDLQAMHAYCPWVMTWDDHEVENDYVGLEGVGSATAFAAKRLAAYQAFYENMPLRAAVAAKASAAGSLRNTQIYRRFAWGNLAELMVLDARQYRDIQACRTPGDKSNGSVHADDCPDLALDARSFLGWDQERWLAENLKNNSASRSSSKRWSVICQQTLFAPRHYPNGRTSTDSWDGYPAARQRLIRAIDQAALRNTVLLGGDIHQNYVCRIDNPEAEGRAPRAVASEFCGTSITSHSGTTQARVDAVVARNPQILFARCDERGYGLCEVTPTLWKTQLRAVDDPLRADSGIRTLARFVVEDRVAGPQLA</sequence>
<evidence type="ECO:0000256" key="1">
    <source>
        <dbReference type="SAM" id="SignalP"/>
    </source>
</evidence>
<accession>A0ABR6RG56</accession>
<dbReference type="GO" id="GO:0004035">
    <property type="term" value="F:alkaline phosphatase activity"/>
    <property type="evidence" value="ECO:0007669"/>
    <property type="project" value="UniProtKB-EC"/>
</dbReference>
<dbReference type="Gene3D" id="2.60.40.380">
    <property type="entry name" value="Purple acid phosphatase-like, N-terminal"/>
    <property type="match status" value="1"/>
</dbReference>
<dbReference type="InterPro" id="IPR029052">
    <property type="entry name" value="Metallo-depent_PP-like"/>
</dbReference>
<feature type="domain" description="PhoD-like phosphatase metallophosphatase" evidence="2">
    <location>
        <begin position="156"/>
        <end position="515"/>
    </location>
</feature>
<dbReference type="PROSITE" id="PS51318">
    <property type="entry name" value="TAT"/>
    <property type="match status" value="1"/>
</dbReference>
<evidence type="ECO:0000259" key="3">
    <source>
        <dbReference type="Pfam" id="PF16655"/>
    </source>
</evidence>
<feature type="signal peptide" evidence="1">
    <location>
        <begin position="1"/>
        <end position="35"/>
    </location>
</feature>
<dbReference type="InterPro" id="IPR052900">
    <property type="entry name" value="Phospholipid_Metab_Enz"/>
</dbReference>
<dbReference type="InterPro" id="IPR018946">
    <property type="entry name" value="PhoD-like_MPP"/>
</dbReference>
<dbReference type="InterPro" id="IPR032093">
    <property type="entry name" value="PhoD_N"/>
</dbReference>
<evidence type="ECO:0000313" key="4">
    <source>
        <dbReference type="EMBL" id="MBB6578117.1"/>
    </source>
</evidence>
<keyword evidence="4" id="KW-0378">Hydrolase</keyword>
<dbReference type="Pfam" id="PF16655">
    <property type="entry name" value="PhoD_N"/>
    <property type="match status" value="1"/>
</dbReference>
<protein>
    <submittedName>
        <fullName evidence="4">Alkaline phosphatase D</fullName>
        <ecNumber evidence="4">3.1.3.1</ecNumber>
    </submittedName>
</protein>
<reference evidence="4 5" key="1">
    <citation type="submission" date="2020-08" db="EMBL/GenBank/DDBJ databases">
        <title>Functional genomics of gut bacteria from endangered species of beetles.</title>
        <authorList>
            <person name="Carlos-Shanley C."/>
        </authorList>
    </citation>
    <scope>NUCLEOTIDE SEQUENCE [LARGE SCALE GENOMIC DNA]</scope>
    <source>
        <strain evidence="4 5">S00124</strain>
    </source>
</reference>
<dbReference type="InterPro" id="IPR006311">
    <property type="entry name" value="TAT_signal"/>
</dbReference>
<dbReference type="CDD" id="cd07389">
    <property type="entry name" value="MPP_PhoD"/>
    <property type="match status" value="1"/>
</dbReference>
<organism evidence="4 5">
    <name type="scientific">Comamonas odontotermitis</name>
    <dbReference type="NCBI Taxonomy" id="379895"/>
    <lineage>
        <taxon>Bacteria</taxon>
        <taxon>Pseudomonadati</taxon>
        <taxon>Pseudomonadota</taxon>
        <taxon>Betaproteobacteria</taxon>
        <taxon>Burkholderiales</taxon>
        <taxon>Comamonadaceae</taxon>
        <taxon>Comamonas</taxon>
    </lineage>
</organism>
<name>A0ABR6RG56_9BURK</name>
<dbReference type="EMBL" id="JACHKZ010000011">
    <property type="protein sequence ID" value="MBB6578117.1"/>
    <property type="molecule type" value="Genomic_DNA"/>
</dbReference>
<feature type="domain" description="Phospholipase D N-terminal" evidence="3">
    <location>
        <begin position="51"/>
        <end position="143"/>
    </location>
</feature>
<feature type="chain" id="PRO_5046780584" evidence="1">
    <location>
        <begin position="36"/>
        <end position="547"/>
    </location>
</feature>
<dbReference type="Pfam" id="PF09423">
    <property type="entry name" value="PhoD"/>
    <property type="match status" value="1"/>
</dbReference>
<keyword evidence="5" id="KW-1185">Reference proteome</keyword>
<proteinExistence type="predicted"/>
<evidence type="ECO:0000259" key="2">
    <source>
        <dbReference type="Pfam" id="PF09423"/>
    </source>
</evidence>
<dbReference type="PANTHER" id="PTHR43606">
    <property type="entry name" value="PHOSPHATASE, PUTATIVE (AFU_ORTHOLOGUE AFUA_6G08710)-RELATED"/>
    <property type="match status" value="1"/>
</dbReference>